<dbReference type="InterPro" id="IPR023198">
    <property type="entry name" value="PGP-like_dom2"/>
</dbReference>
<dbReference type="PANTHER" id="PTHR43434:SF24">
    <property type="entry name" value="HYDROLASE-RELATED"/>
    <property type="match status" value="1"/>
</dbReference>
<dbReference type="InterPro" id="IPR036412">
    <property type="entry name" value="HAD-like_sf"/>
</dbReference>
<dbReference type="NCBIfam" id="TIGR01549">
    <property type="entry name" value="HAD-SF-IA-v1"/>
    <property type="match status" value="1"/>
</dbReference>
<dbReference type="EC" id="3.1.3.18" evidence="4"/>
<comment type="subunit">
    <text evidence="3">Homotrimer.</text>
</comment>
<comment type="function">
    <text evidence="6">Specifically catalyzes the dephosphorylation of 2-phosphoglycolate. Is involved in the dissimilation of the intracellular 2-phosphoglycolate formed during the DNA repair of 3'-phosphoglycolate ends, a major class of DNA lesions induced by oxidative stress.</text>
</comment>
<dbReference type="GO" id="GO:0008967">
    <property type="term" value="F:phosphoglycolate phosphatase activity"/>
    <property type="evidence" value="ECO:0007669"/>
    <property type="project" value="UniProtKB-EC"/>
</dbReference>
<dbReference type="InterPro" id="IPR050155">
    <property type="entry name" value="HAD-like_hydrolase_sf"/>
</dbReference>
<evidence type="ECO:0000256" key="6">
    <source>
        <dbReference type="ARBA" id="ARBA00059247"/>
    </source>
</evidence>
<dbReference type="InterPro" id="IPR041492">
    <property type="entry name" value="HAD_2"/>
</dbReference>
<dbReference type="GO" id="GO:0005829">
    <property type="term" value="C:cytosol"/>
    <property type="evidence" value="ECO:0007669"/>
    <property type="project" value="TreeGrafter"/>
</dbReference>
<keyword evidence="8" id="KW-1185">Reference proteome</keyword>
<dbReference type="SFLD" id="SFLDS00003">
    <property type="entry name" value="Haloacid_Dehalogenase"/>
    <property type="match status" value="1"/>
</dbReference>
<sequence length="217" mass="23583">MKRYAAVVFDWDGTVMDSTHTIVAAIQASCADLGLPVPTAADASWVIGLSLEGALYHAIPSLTPEKMPLFLQRYRIHFLSRDPDLKLFDGVASLFVALKAHGVRLAVATGKSRAGLDRALNSLNLRDQFDATRCADESFSKPHPGMLLELMHELDLAPEQLVMVGDTVHDVQMASNAGVDSMAVTYGAHDKQTLVAAAPTVLVSSVREMRTWLIDRV</sequence>
<dbReference type="FunFam" id="3.40.50.1000:FF:000022">
    <property type="entry name" value="Phosphoglycolate phosphatase"/>
    <property type="match status" value="1"/>
</dbReference>
<reference evidence="7 8" key="1">
    <citation type="submission" date="2019-03" db="EMBL/GenBank/DDBJ databases">
        <title>Genomic Encyclopedia of Type Strains, Phase IV (KMG-IV): sequencing the most valuable type-strain genomes for metagenomic binning, comparative biology and taxonomic classification.</title>
        <authorList>
            <person name="Goeker M."/>
        </authorList>
    </citation>
    <scope>NUCLEOTIDE SEQUENCE [LARGE SCALE GENOMIC DNA]</scope>
    <source>
        <strain evidence="7 8">DSM 24591</strain>
    </source>
</reference>
<keyword evidence="5" id="KW-0113">Calvin cycle</keyword>
<dbReference type="SFLD" id="SFLDG01135">
    <property type="entry name" value="C1.5.6:_HAD__Beta-PGM__Phospha"/>
    <property type="match status" value="1"/>
</dbReference>
<dbReference type="InterPro" id="IPR006439">
    <property type="entry name" value="HAD-SF_hydro_IA"/>
</dbReference>
<evidence type="ECO:0000313" key="7">
    <source>
        <dbReference type="EMBL" id="TCT08491.1"/>
    </source>
</evidence>
<accession>A0A4R3M574</accession>
<dbReference type="GO" id="GO:0019253">
    <property type="term" value="P:reductive pentose-phosphate cycle"/>
    <property type="evidence" value="ECO:0007669"/>
    <property type="project" value="UniProtKB-KW"/>
</dbReference>
<gene>
    <name evidence="7" type="ORF">EDC26_10542</name>
</gene>
<evidence type="ECO:0000313" key="8">
    <source>
        <dbReference type="Proteomes" id="UP000295525"/>
    </source>
</evidence>
<dbReference type="Proteomes" id="UP000295525">
    <property type="component" value="Unassembled WGS sequence"/>
</dbReference>
<dbReference type="OrthoDB" id="9782449at2"/>
<dbReference type="SUPFAM" id="SSF56784">
    <property type="entry name" value="HAD-like"/>
    <property type="match status" value="1"/>
</dbReference>
<comment type="caution">
    <text evidence="7">The sequence shown here is derived from an EMBL/GenBank/DDBJ whole genome shotgun (WGS) entry which is preliminary data.</text>
</comment>
<dbReference type="NCBIfam" id="TIGR01662">
    <property type="entry name" value="HAD-SF-IIIA"/>
    <property type="match status" value="1"/>
</dbReference>
<comment type="catalytic activity">
    <reaction evidence="1">
        <text>2-phosphoglycolate + H2O = glycolate + phosphate</text>
        <dbReference type="Rhea" id="RHEA:14369"/>
        <dbReference type="ChEBI" id="CHEBI:15377"/>
        <dbReference type="ChEBI" id="CHEBI:29805"/>
        <dbReference type="ChEBI" id="CHEBI:43474"/>
        <dbReference type="ChEBI" id="CHEBI:58033"/>
        <dbReference type="EC" id="3.1.3.18"/>
    </reaction>
</comment>
<name>A0A4R3M574_9BURK</name>
<dbReference type="RefSeq" id="WP_132581532.1">
    <property type="nucleotide sequence ID" value="NZ_SMAJ01000005.1"/>
</dbReference>
<protein>
    <recommendedName>
        <fullName evidence="4">phosphoglycolate phosphatase</fullName>
        <ecNumber evidence="4">3.1.3.18</ecNumber>
    </recommendedName>
</protein>
<evidence type="ECO:0000256" key="5">
    <source>
        <dbReference type="ARBA" id="ARBA00022567"/>
    </source>
</evidence>
<dbReference type="EMBL" id="SMAJ01000005">
    <property type="protein sequence ID" value="TCT08491.1"/>
    <property type="molecule type" value="Genomic_DNA"/>
</dbReference>
<dbReference type="Gene3D" id="3.40.50.1000">
    <property type="entry name" value="HAD superfamily/HAD-like"/>
    <property type="match status" value="1"/>
</dbReference>
<dbReference type="PANTHER" id="PTHR43434">
    <property type="entry name" value="PHOSPHOGLYCOLATE PHOSPHATASE"/>
    <property type="match status" value="1"/>
</dbReference>
<evidence type="ECO:0000256" key="2">
    <source>
        <dbReference type="ARBA" id="ARBA00004818"/>
    </source>
</evidence>
<comment type="pathway">
    <text evidence="2">Organic acid metabolism; glycolate biosynthesis; glycolate from 2-phosphoglycolate: step 1/1.</text>
</comment>
<dbReference type="InterPro" id="IPR006549">
    <property type="entry name" value="HAD-SF_hydro_IIIA"/>
</dbReference>
<dbReference type="Pfam" id="PF13419">
    <property type="entry name" value="HAD_2"/>
    <property type="match status" value="1"/>
</dbReference>
<evidence type="ECO:0000256" key="1">
    <source>
        <dbReference type="ARBA" id="ARBA00000830"/>
    </source>
</evidence>
<evidence type="ECO:0000256" key="3">
    <source>
        <dbReference type="ARBA" id="ARBA00011233"/>
    </source>
</evidence>
<dbReference type="GO" id="GO:0006281">
    <property type="term" value="P:DNA repair"/>
    <property type="evidence" value="ECO:0007669"/>
    <property type="project" value="TreeGrafter"/>
</dbReference>
<dbReference type="AlphaFoldDB" id="A0A4R3M574"/>
<organism evidence="7 8">
    <name type="scientific">Paralcaligenes ureilyticus</name>
    <dbReference type="NCBI Taxonomy" id="627131"/>
    <lineage>
        <taxon>Bacteria</taxon>
        <taxon>Pseudomonadati</taxon>
        <taxon>Pseudomonadota</taxon>
        <taxon>Betaproteobacteria</taxon>
        <taxon>Burkholderiales</taxon>
        <taxon>Alcaligenaceae</taxon>
        <taxon>Paralcaligenes</taxon>
    </lineage>
</organism>
<proteinExistence type="predicted"/>
<dbReference type="Gene3D" id="1.10.150.240">
    <property type="entry name" value="Putative phosphatase, domain 2"/>
    <property type="match status" value="1"/>
</dbReference>
<dbReference type="SFLD" id="SFLDG01129">
    <property type="entry name" value="C1.5:_HAD__Beta-PGM__Phosphata"/>
    <property type="match status" value="1"/>
</dbReference>
<evidence type="ECO:0000256" key="4">
    <source>
        <dbReference type="ARBA" id="ARBA00013078"/>
    </source>
</evidence>
<dbReference type="InterPro" id="IPR023214">
    <property type="entry name" value="HAD_sf"/>
</dbReference>